<dbReference type="SUPFAM" id="SSF53300">
    <property type="entry name" value="vWA-like"/>
    <property type="match status" value="1"/>
</dbReference>
<proteinExistence type="predicted"/>
<name>T0ZE73_9ZZZZ</name>
<protein>
    <submittedName>
        <fullName evidence="1">Uncharacterized protein</fullName>
    </submittedName>
</protein>
<sequence>TMETGGRTPLASGISKMTEVMLRAIDRGYFPLGVLVSDGRATFSPAGTDPHKEALDAARRVKAAHLQSIVVDMAQMSGNGSVLDLAGELARVMGARLIKITEADPGQLFAAISNY</sequence>
<feature type="non-terminal residue" evidence="1">
    <location>
        <position position="1"/>
    </location>
</feature>
<dbReference type="EMBL" id="AUZY01009139">
    <property type="protein sequence ID" value="EQD43358.1"/>
    <property type="molecule type" value="Genomic_DNA"/>
</dbReference>
<evidence type="ECO:0000313" key="1">
    <source>
        <dbReference type="EMBL" id="EQD43358.1"/>
    </source>
</evidence>
<dbReference type="InterPro" id="IPR036465">
    <property type="entry name" value="vWFA_dom_sf"/>
</dbReference>
<accession>T0ZE73</accession>
<dbReference type="AlphaFoldDB" id="T0ZE73"/>
<organism evidence="1">
    <name type="scientific">mine drainage metagenome</name>
    <dbReference type="NCBI Taxonomy" id="410659"/>
    <lineage>
        <taxon>unclassified sequences</taxon>
        <taxon>metagenomes</taxon>
        <taxon>ecological metagenomes</taxon>
    </lineage>
</organism>
<reference evidence="1" key="1">
    <citation type="submission" date="2013-08" db="EMBL/GenBank/DDBJ databases">
        <authorList>
            <person name="Mendez C."/>
            <person name="Richter M."/>
            <person name="Ferrer M."/>
            <person name="Sanchez J."/>
        </authorList>
    </citation>
    <scope>NUCLEOTIDE SEQUENCE</scope>
</reference>
<comment type="caution">
    <text evidence="1">The sequence shown here is derived from an EMBL/GenBank/DDBJ whole genome shotgun (WGS) entry which is preliminary data.</text>
</comment>
<reference evidence="1" key="2">
    <citation type="journal article" date="2014" name="ISME J.">
        <title>Microbial stratification in low pH oxic and suboxic macroscopic growths along an acid mine drainage.</title>
        <authorList>
            <person name="Mendez-Garcia C."/>
            <person name="Mesa V."/>
            <person name="Sprenger R.R."/>
            <person name="Richter M."/>
            <person name="Diez M.S."/>
            <person name="Solano J."/>
            <person name="Bargiela R."/>
            <person name="Golyshina O.V."/>
            <person name="Manteca A."/>
            <person name="Ramos J.L."/>
            <person name="Gallego J.R."/>
            <person name="Llorente I."/>
            <person name="Martins Dos Santos V.A."/>
            <person name="Jensen O.N."/>
            <person name="Pelaez A.I."/>
            <person name="Sanchez J."/>
            <person name="Ferrer M."/>
        </authorList>
    </citation>
    <scope>NUCLEOTIDE SEQUENCE</scope>
</reference>
<gene>
    <name evidence="1" type="ORF">B1B_13863</name>
</gene>